<keyword evidence="1" id="KW-0812">Transmembrane</keyword>
<dbReference type="GO" id="GO:0006506">
    <property type="term" value="P:GPI anchor biosynthetic process"/>
    <property type="evidence" value="ECO:0007669"/>
    <property type="project" value="InterPro"/>
</dbReference>
<keyword evidence="3" id="KW-1185">Reference proteome</keyword>
<dbReference type="GO" id="GO:0000139">
    <property type="term" value="C:Golgi membrane"/>
    <property type="evidence" value="ECO:0007669"/>
    <property type="project" value="InterPro"/>
</dbReference>
<organism evidence="2 3">
    <name type="scientific">Brachionus calyciflorus</name>
    <dbReference type="NCBI Taxonomy" id="104777"/>
    <lineage>
        <taxon>Eukaryota</taxon>
        <taxon>Metazoa</taxon>
        <taxon>Spiralia</taxon>
        <taxon>Gnathifera</taxon>
        <taxon>Rotifera</taxon>
        <taxon>Eurotatoria</taxon>
        <taxon>Monogononta</taxon>
        <taxon>Pseudotrocha</taxon>
        <taxon>Ploima</taxon>
        <taxon>Brachionidae</taxon>
        <taxon>Brachionus</taxon>
    </lineage>
</organism>
<dbReference type="PANTHER" id="PTHR31410">
    <property type="entry name" value="TRANSMEMBRANE PROTEIN 246"/>
    <property type="match status" value="1"/>
</dbReference>
<evidence type="ECO:0000256" key="1">
    <source>
        <dbReference type="SAM" id="Phobius"/>
    </source>
</evidence>
<feature type="transmembrane region" description="Helical" evidence="1">
    <location>
        <begin position="258"/>
        <end position="277"/>
    </location>
</feature>
<dbReference type="AlphaFoldDB" id="A0A813WYA5"/>
<keyword evidence="1" id="KW-0472">Membrane</keyword>
<reference evidence="2" key="1">
    <citation type="submission" date="2021-02" db="EMBL/GenBank/DDBJ databases">
        <authorList>
            <person name="Nowell W R."/>
        </authorList>
    </citation>
    <scope>NUCLEOTIDE SEQUENCE</scope>
    <source>
        <strain evidence="2">Ploen Becks lab</strain>
    </source>
</reference>
<evidence type="ECO:0000313" key="2">
    <source>
        <dbReference type="EMBL" id="CAF0865073.1"/>
    </source>
</evidence>
<keyword evidence="1" id="KW-1133">Transmembrane helix</keyword>
<dbReference type="InterPro" id="IPR029675">
    <property type="entry name" value="PGAP4"/>
</dbReference>
<dbReference type="EMBL" id="CAJNOC010001440">
    <property type="protein sequence ID" value="CAF0865073.1"/>
    <property type="molecule type" value="Genomic_DNA"/>
</dbReference>
<accession>A0A813WYA5</accession>
<evidence type="ECO:0000313" key="3">
    <source>
        <dbReference type="Proteomes" id="UP000663879"/>
    </source>
</evidence>
<feature type="transmembrane region" description="Helical" evidence="1">
    <location>
        <begin position="229"/>
        <end position="251"/>
    </location>
</feature>
<comment type="caution">
    <text evidence="2">The sequence shown here is derived from an EMBL/GenBank/DDBJ whole genome shotgun (WGS) entry which is preliminary data.</text>
</comment>
<protein>
    <submittedName>
        <fullName evidence="2">Uncharacterized protein</fullName>
    </submittedName>
</protein>
<proteinExistence type="predicted"/>
<gene>
    <name evidence="2" type="ORF">OXX778_LOCUS9637</name>
</gene>
<dbReference type="PANTHER" id="PTHR31410:SF1">
    <property type="entry name" value="POST-GPI ATTACHMENT TO PROTEINS FACTOR 4"/>
    <property type="match status" value="1"/>
</dbReference>
<dbReference type="Proteomes" id="UP000663879">
    <property type="component" value="Unassembled WGS sequence"/>
</dbReference>
<dbReference type="OrthoDB" id="2016523at2759"/>
<sequence length="396" mass="46263">MILNLKKLLLYIPVTWLILILLSHLNPWSKFSLYRISYKSYKKDYAKLAQSATISKKHLEKWLSNRSNENLVFNLNTTNYLCVGVISKNRIGTEVNYVKEALMSIIARVSFSKKDKIRLVGFNVEPNSSDNKHLLEFNNLIRIENITSGLKNQQSKVIETLDYSYCMKYFTNLKCKYSLLVEDDALFAENWFDILDKEMVKIQNSNKWLMLKLFTGIIFFNDDWAQLEYPMIILKVILYAIVLAALEIYFLKLMCKHISILFICILLLNSGYQAYFLNSSSTVPFGKGIRVQRTGFGSVAVLYPNQHLSALSEYLESSVLKFVNKKSNYVEPKDILMERYRRENKLDEIIIEPSLVQHTGFYSSLEQKNPTYSNFHKMFKSLTFADDLKTIKFNWK</sequence>
<name>A0A813WYA5_9BILA</name>
<dbReference type="GO" id="GO:0016757">
    <property type="term" value="F:glycosyltransferase activity"/>
    <property type="evidence" value="ECO:0007669"/>
    <property type="project" value="InterPro"/>
</dbReference>